<dbReference type="Proteomes" id="UP000790709">
    <property type="component" value="Unassembled WGS sequence"/>
</dbReference>
<name>A0ACB8AWW0_9AGAM</name>
<evidence type="ECO:0000313" key="2">
    <source>
        <dbReference type="Proteomes" id="UP000790709"/>
    </source>
</evidence>
<gene>
    <name evidence="1" type="ORF">BV22DRAFT_1026505</name>
</gene>
<sequence length="356" mass="39998">NPLAFVEKLKKNWAKGQRLAFFTSHIPGYSAAAMEGHSRATEYPDVVINSYFQRFHWKLRVSEESDVPFNPESPPFPEDLTPAEAEQKKHKVLAMKKAIRSWFDYRVKSLRKAGRRAKGERDPWARLLGQLSGVSKSKPKALQPHQRWSKDHSKGLSRTAGLSRARVESIWLLFDAREYKKMAKSEGKAAMEKWHADLAAPPSTVATDRQRALDTLSSFAGPILAGMHEILGMHVTLLVGDPESRKDGQINVLCMHEGVNSSAHPQNWQQSDKKKFKAVVVLFQDYLSGCYCTLTTLVSPHLVNQPPTAADERQKRKLPDQIDGPDAVVRTYDDDQTDAEASPSNFTPNFDPEAKP</sequence>
<proteinExistence type="predicted"/>
<feature type="non-terminal residue" evidence="1">
    <location>
        <position position="1"/>
    </location>
</feature>
<accession>A0ACB8AWW0</accession>
<comment type="caution">
    <text evidence="1">The sequence shown here is derived from an EMBL/GenBank/DDBJ whole genome shotgun (WGS) entry which is preliminary data.</text>
</comment>
<reference evidence="1" key="1">
    <citation type="journal article" date="2021" name="New Phytol.">
        <title>Evolutionary innovations through gain and loss of genes in the ectomycorrhizal Boletales.</title>
        <authorList>
            <person name="Wu G."/>
            <person name="Miyauchi S."/>
            <person name="Morin E."/>
            <person name="Kuo A."/>
            <person name="Drula E."/>
            <person name="Varga T."/>
            <person name="Kohler A."/>
            <person name="Feng B."/>
            <person name="Cao Y."/>
            <person name="Lipzen A."/>
            <person name="Daum C."/>
            <person name="Hundley H."/>
            <person name="Pangilinan J."/>
            <person name="Johnson J."/>
            <person name="Barry K."/>
            <person name="LaButti K."/>
            <person name="Ng V."/>
            <person name="Ahrendt S."/>
            <person name="Min B."/>
            <person name="Choi I.G."/>
            <person name="Park H."/>
            <person name="Plett J.M."/>
            <person name="Magnuson J."/>
            <person name="Spatafora J.W."/>
            <person name="Nagy L.G."/>
            <person name="Henrissat B."/>
            <person name="Grigoriev I.V."/>
            <person name="Yang Z.L."/>
            <person name="Xu J."/>
            <person name="Martin F.M."/>
        </authorList>
    </citation>
    <scope>NUCLEOTIDE SEQUENCE</scope>
    <source>
        <strain evidence="1">KUC20120723A-06</strain>
    </source>
</reference>
<protein>
    <submittedName>
        <fullName evidence="1">Uncharacterized protein</fullName>
    </submittedName>
</protein>
<keyword evidence="2" id="KW-1185">Reference proteome</keyword>
<dbReference type="EMBL" id="MU267105">
    <property type="protein sequence ID" value="KAH7917358.1"/>
    <property type="molecule type" value="Genomic_DNA"/>
</dbReference>
<evidence type="ECO:0000313" key="1">
    <source>
        <dbReference type="EMBL" id="KAH7917358.1"/>
    </source>
</evidence>
<organism evidence="1 2">
    <name type="scientific">Leucogyrophana mollusca</name>
    <dbReference type="NCBI Taxonomy" id="85980"/>
    <lineage>
        <taxon>Eukaryota</taxon>
        <taxon>Fungi</taxon>
        <taxon>Dikarya</taxon>
        <taxon>Basidiomycota</taxon>
        <taxon>Agaricomycotina</taxon>
        <taxon>Agaricomycetes</taxon>
        <taxon>Agaricomycetidae</taxon>
        <taxon>Boletales</taxon>
        <taxon>Boletales incertae sedis</taxon>
        <taxon>Leucogyrophana</taxon>
    </lineage>
</organism>